<evidence type="ECO:0000256" key="3">
    <source>
        <dbReference type="ARBA" id="ARBA00004906"/>
    </source>
</evidence>
<evidence type="ECO:0000313" key="16">
    <source>
        <dbReference type="Proteomes" id="UP000038040"/>
    </source>
</evidence>
<feature type="transmembrane region" description="Helical" evidence="13">
    <location>
        <begin position="623"/>
        <end position="645"/>
    </location>
</feature>
<accession>A0A0N4UG68</accession>
<dbReference type="CDD" id="cd16702">
    <property type="entry name" value="RING_CH-C4HC3_MARCH6"/>
    <property type="match status" value="1"/>
</dbReference>
<evidence type="ECO:0000256" key="12">
    <source>
        <dbReference type="ARBA" id="ARBA00023136"/>
    </source>
</evidence>
<feature type="transmembrane region" description="Helical" evidence="13">
    <location>
        <begin position="838"/>
        <end position="857"/>
    </location>
</feature>
<keyword evidence="6 13" id="KW-0812">Transmembrane</keyword>
<keyword evidence="7" id="KW-0479">Metal-binding</keyword>
<dbReference type="WBParaSite" id="DME_0000647001-mRNA-1">
    <property type="protein sequence ID" value="DME_0000647001-mRNA-1"/>
    <property type="gene ID" value="DME_0000647001"/>
</dbReference>
<keyword evidence="9" id="KW-0833">Ubl conjugation pathway</keyword>
<gene>
    <name evidence="15" type="ORF">DME_LOCUS9581</name>
</gene>
<comment type="subcellular location">
    <subcellularLocation>
        <location evidence="2">Membrane</location>
        <topology evidence="2">Multi-pass membrane protein</topology>
    </subcellularLocation>
</comment>
<evidence type="ECO:0000259" key="14">
    <source>
        <dbReference type="PROSITE" id="PS51292"/>
    </source>
</evidence>
<dbReference type="PANTHER" id="PTHR13145:SF0">
    <property type="entry name" value="E3 UBIQUITIN-PROTEIN LIGASE MARCHF6"/>
    <property type="match status" value="1"/>
</dbReference>
<dbReference type="SMART" id="SM00744">
    <property type="entry name" value="RINGv"/>
    <property type="match status" value="1"/>
</dbReference>
<dbReference type="GO" id="GO:0036503">
    <property type="term" value="P:ERAD pathway"/>
    <property type="evidence" value="ECO:0007669"/>
    <property type="project" value="TreeGrafter"/>
</dbReference>
<evidence type="ECO:0000256" key="13">
    <source>
        <dbReference type="SAM" id="Phobius"/>
    </source>
</evidence>
<dbReference type="EC" id="2.3.2.27" evidence="4"/>
<dbReference type="GO" id="GO:0008270">
    <property type="term" value="F:zinc ion binding"/>
    <property type="evidence" value="ECO:0007669"/>
    <property type="project" value="UniProtKB-KW"/>
</dbReference>
<evidence type="ECO:0000256" key="2">
    <source>
        <dbReference type="ARBA" id="ARBA00004141"/>
    </source>
</evidence>
<keyword evidence="11 13" id="KW-1133">Transmembrane helix</keyword>
<dbReference type="STRING" id="318479.A0A0N4UG68"/>
<evidence type="ECO:0000256" key="4">
    <source>
        <dbReference type="ARBA" id="ARBA00012483"/>
    </source>
</evidence>
<feature type="transmembrane region" description="Helical" evidence="13">
    <location>
        <begin position="665"/>
        <end position="686"/>
    </location>
</feature>
<dbReference type="InterPro" id="IPR013083">
    <property type="entry name" value="Znf_RING/FYVE/PHD"/>
</dbReference>
<keyword evidence="8" id="KW-0863">Zinc-finger</keyword>
<dbReference type="Pfam" id="PF12906">
    <property type="entry name" value="RINGv"/>
    <property type="match status" value="1"/>
</dbReference>
<dbReference type="Gene3D" id="3.30.40.10">
    <property type="entry name" value="Zinc/RING finger domain, C3HC4 (zinc finger)"/>
    <property type="match status" value="1"/>
</dbReference>
<keyword evidence="17" id="KW-1185">Reference proteome</keyword>
<dbReference type="EMBL" id="UYYG01001185">
    <property type="protein sequence ID" value="VDN59608.1"/>
    <property type="molecule type" value="Genomic_DNA"/>
</dbReference>
<evidence type="ECO:0000313" key="18">
    <source>
        <dbReference type="WBParaSite" id="DME_0000647001-mRNA-1"/>
    </source>
</evidence>
<feature type="transmembrane region" description="Helical" evidence="13">
    <location>
        <begin position="295"/>
        <end position="317"/>
    </location>
</feature>
<dbReference type="SUPFAM" id="SSF57850">
    <property type="entry name" value="RING/U-box"/>
    <property type="match status" value="1"/>
</dbReference>
<evidence type="ECO:0000256" key="7">
    <source>
        <dbReference type="ARBA" id="ARBA00022723"/>
    </source>
</evidence>
<dbReference type="InterPro" id="IPR011016">
    <property type="entry name" value="Znf_RING-CH"/>
</dbReference>
<dbReference type="OrthoDB" id="264354at2759"/>
<dbReference type="AlphaFoldDB" id="A0A0N4UG68"/>
<feature type="transmembrane region" description="Helical" evidence="13">
    <location>
        <begin position="120"/>
        <end position="146"/>
    </location>
</feature>
<keyword evidence="12 13" id="KW-0472">Membrane</keyword>
<evidence type="ECO:0000256" key="8">
    <source>
        <dbReference type="ARBA" id="ARBA00022771"/>
    </source>
</evidence>
<feature type="transmembrane region" description="Helical" evidence="13">
    <location>
        <begin position="166"/>
        <end position="190"/>
    </location>
</feature>
<feature type="transmembrane region" description="Helical" evidence="13">
    <location>
        <begin position="481"/>
        <end position="503"/>
    </location>
</feature>
<sequence length="888" mass="101977">MIYLNLPRHQAVVVSIIVAYFSSSSNDRFLFSDSADICRVCRSAGDTVLYYPCLCTGSIKYVHQDCLLEWLKYSKKEVCELCSHKYSFQPIYRSDMPKNLPLMEVVKGILWNLCRLVRSWAVYTLVIIAWLGIVPITACRIYRLIFSSSLSNILSLPLQLFSLENMIVDCVKGLFIVSVFLCAFISLVWLREQILHGGPQEWLNLEIVSGRNGNPFYRIVFYPFFENFFRGSFEELRAAVENARDFGDGEANVDINVADEEAAAQNGEENENWREWERVADELTWQRLLGLDGSLLFLEHVFWVISLNTIFTILFAFSPYQLGYSLLKGIGLASRIHYFSTLISILLGYIILSFFVILKNCRLYRILGICYLALKVFLLVLTEIGFFPILCGWWLDICSLPLFASTLSRRIASFTASPTSSLFLHWLIGMVYVFYSASFILILREVLRPGVLWFLRNLNDPEFNPIQEMIELPVLRHLRRLIASTSLFFMTIILIVYLPLNFIARYIPEILPFNLNLSAETPLSELSLELLMLQVVLPTLLEQTHARTILKMIVRIWCRFFGRLLNLEQYLLPVDEQQAPYNAEVPPEPVGMGLAAQHQALLLFREPQGFQTYSKPPYFPLRIIALLMALSFTSMLISVILLTLPVSLGRLIICNLSGHTNVHELYTIAVGLYFCWLILKLCLLLAEYAPRGSRYLLSAFRNTVFTLFKIFVVTVPILIIIPLLTGICFYLAVISPIRLAHHQTPLIFSWQHWAMGVLHCKIFCAGIMMGPDWWMRNVLEQIYADGFRGVRVVFLYRELVAPIFACLAIFLTAPRVAVNFISLAINISASESMLFLRYSYPVMLYCITCIYFIYWQCSKLKALAQKIRNDKYLVGTQLVNYEGKKTDG</sequence>
<keyword evidence="10" id="KW-0862">Zinc</keyword>
<organism evidence="16 18">
    <name type="scientific">Dracunculus medinensis</name>
    <name type="common">Guinea worm</name>
    <dbReference type="NCBI Taxonomy" id="318479"/>
    <lineage>
        <taxon>Eukaryota</taxon>
        <taxon>Metazoa</taxon>
        <taxon>Ecdysozoa</taxon>
        <taxon>Nematoda</taxon>
        <taxon>Chromadorea</taxon>
        <taxon>Rhabditida</taxon>
        <taxon>Spirurina</taxon>
        <taxon>Dracunculoidea</taxon>
        <taxon>Dracunculidae</taxon>
        <taxon>Dracunculus</taxon>
    </lineage>
</organism>
<evidence type="ECO:0000256" key="5">
    <source>
        <dbReference type="ARBA" id="ARBA00022679"/>
    </source>
</evidence>
<reference evidence="15 17" key="2">
    <citation type="submission" date="2018-11" db="EMBL/GenBank/DDBJ databases">
        <authorList>
            <consortium name="Pathogen Informatics"/>
        </authorList>
    </citation>
    <scope>NUCLEOTIDE SEQUENCE [LARGE SCALE GENOMIC DNA]</scope>
</reference>
<keyword evidence="5" id="KW-0808">Transferase</keyword>
<evidence type="ECO:0000256" key="1">
    <source>
        <dbReference type="ARBA" id="ARBA00000900"/>
    </source>
</evidence>
<evidence type="ECO:0000256" key="6">
    <source>
        <dbReference type="ARBA" id="ARBA00022692"/>
    </source>
</evidence>
<feature type="domain" description="RING-CH-type" evidence="14">
    <location>
        <begin position="30"/>
        <end position="89"/>
    </location>
</feature>
<dbReference type="Proteomes" id="UP000274756">
    <property type="component" value="Unassembled WGS sequence"/>
</dbReference>
<comment type="pathway">
    <text evidence="3">Protein modification; protein ubiquitination.</text>
</comment>
<proteinExistence type="predicted"/>
<feature type="transmembrane region" description="Helical" evidence="13">
    <location>
        <begin position="753"/>
        <end position="774"/>
    </location>
</feature>
<dbReference type="PANTHER" id="PTHR13145">
    <property type="entry name" value="SSM4 PROTEIN"/>
    <property type="match status" value="1"/>
</dbReference>
<dbReference type="Proteomes" id="UP000038040">
    <property type="component" value="Unplaced"/>
</dbReference>
<evidence type="ECO:0000313" key="15">
    <source>
        <dbReference type="EMBL" id="VDN59608.1"/>
    </source>
</evidence>
<dbReference type="PROSITE" id="PS51292">
    <property type="entry name" value="ZF_RING_CH"/>
    <property type="match status" value="1"/>
</dbReference>
<feature type="transmembrane region" description="Helical" evidence="13">
    <location>
        <begin position="423"/>
        <end position="443"/>
    </location>
</feature>
<feature type="transmembrane region" description="Helical" evidence="13">
    <location>
        <begin position="707"/>
        <end position="733"/>
    </location>
</feature>
<reference evidence="18" key="1">
    <citation type="submission" date="2017-02" db="UniProtKB">
        <authorList>
            <consortium name="WormBaseParasite"/>
        </authorList>
    </citation>
    <scope>IDENTIFICATION</scope>
</reference>
<dbReference type="GO" id="GO:0005789">
    <property type="term" value="C:endoplasmic reticulum membrane"/>
    <property type="evidence" value="ECO:0007669"/>
    <property type="project" value="TreeGrafter"/>
</dbReference>
<comment type="catalytic activity">
    <reaction evidence="1">
        <text>S-ubiquitinyl-[E2 ubiquitin-conjugating enzyme]-L-cysteine + [acceptor protein]-L-lysine = [E2 ubiquitin-conjugating enzyme]-L-cysteine + N(6)-ubiquitinyl-[acceptor protein]-L-lysine.</text>
        <dbReference type="EC" id="2.3.2.27"/>
    </reaction>
</comment>
<protein>
    <recommendedName>
        <fullName evidence="4">RING-type E3 ubiquitin transferase</fullName>
        <ecNumber evidence="4">2.3.2.27</ecNumber>
    </recommendedName>
</protein>
<dbReference type="Pfam" id="PF23113">
    <property type="entry name" value="MARCHF6_C"/>
    <property type="match status" value="1"/>
</dbReference>
<evidence type="ECO:0000256" key="10">
    <source>
        <dbReference type="ARBA" id="ARBA00022833"/>
    </source>
</evidence>
<evidence type="ECO:0000256" key="9">
    <source>
        <dbReference type="ARBA" id="ARBA00022786"/>
    </source>
</evidence>
<evidence type="ECO:0000313" key="17">
    <source>
        <dbReference type="Proteomes" id="UP000274756"/>
    </source>
</evidence>
<feature type="transmembrane region" description="Helical" evidence="13">
    <location>
        <begin position="370"/>
        <end position="395"/>
    </location>
</feature>
<dbReference type="InterPro" id="IPR056521">
    <property type="entry name" value="MARCHF6-like_C"/>
</dbReference>
<name>A0A0N4UG68_DRAME</name>
<feature type="transmembrane region" description="Helical" evidence="13">
    <location>
        <begin position="337"/>
        <end position="358"/>
    </location>
</feature>
<dbReference type="GO" id="GO:0061630">
    <property type="term" value="F:ubiquitin protein ligase activity"/>
    <property type="evidence" value="ECO:0007669"/>
    <property type="project" value="UniProtKB-EC"/>
</dbReference>
<evidence type="ECO:0000256" key="11">
    <source>
        <dbReference type="ARBA" id="ARBA00022989"/>
    </source>
</evidence>
<feature type="transmembrane region" description="Helical" evidence="13">
    <location>
        <begin position="795"/>
        <end position="818"/>
    </location>
</feature>